<dbReference type="GO" id="GO:0003677">
    <property type="term" value="F:DNA binding"/>
    <property type="evidence" value="ECO:0007669"/>
    <property type="project" value="UniProtKB-KW"/>
</dbReference>
<dbReference type="HOGENOM" id="CLU_167463_2_0_6"/>
<keyword evidence="2" id="KW-0233">DNA recombination</keyword>
<dbReference type="Pfam" id="PF07825">
    <property type="entry name" value="Exc"/>
    <property type="match status" value="1"/>
</dbReference>
<dbReference type="InterPro" id="IPR012884">
    <property type="entry name" value="Excisionase-like"/>
</dbReference>
<protein>
    <submittedName>
        <fullName evidence="4">Excisionase</fullName>
    </submittedName>
</protein>
<dbReference type="EMBL" id="CP001363">
    <property type="protein sequence ID" value="ACY87904.1"/>
    <property type="molecule type" value="Genomic_DNA"/>
</dbReference>
<dbReference type="Gene3D" id="1.10.1660.20">
    <property type="match status" value="1"/>
</dbReference>
<dbReference type="Proteomes" id="UP000002695">
    <property type="component" value="Chromosome"/>
</dbReference>
<sequence length="78" mass="8772">MSRMIPLLDWANEEFGAQAPSERILKKYAKGKMMIPPAVKVGRYWMVDRNARFVGTLAEPKIPANASPRLQRIIADGC</sequence>
<keyword evidence="1" id="KW-0238">DNA-binding</keyword>
<evidence type="ECO:0000256" key="1">
    <source>
        <dbReference type="ARBA" id="ARBA00023125"/>
    </source>
</evidence>
<evidence type="ECO:0000313" key="5">
    <source>
        <dbReference type="Proteomes" id="UP000002695"/>
    </source>
</evidence>
<reference evidence="4 5" key="1">
    <citation type="journal article" date="2010" name="J. Bacteriol.">
        <title>Short-term signatures of evolutionary change in the Salmonella enterica serovar typhimurium 14028 genome.</title>
        <authorList>
            <person name="Jarvik T."/>
            <person name="Smillie C."/>
            <person name="Groisman E.A."/>
            <person name="Ochman H."/>
        </authorList>
    </citation>
    <scope>NUCLEOTIDE SEQUENCE [LARGE SCALE GENOMIC DNA]</scope>
    <source>
        <strain evidence="5">14028s / SGSC 2262</strain>
    </source>
</reference>
<dbReference type="SUPFAM" id="SSF46955">
    <property type="entry name" value="Putative DNA-binding domain"/>
    <property type="match status" value="1"/>
</dbReference>
<gene>
    <name evidence="4" type="ordered locus">STM14_1418</name>
</gene>
<proteinExistence type="predicted"/>
<evidence type="ECO:0000256" key="2">
    <source>
        <dbReference type="ARBA" id="ARBA00023172"/>
    </source>
</evidence>
<dbReference type="BioCyc" id="SENT588858:STM14_RS06710-MONOMER"/>
<evidence type="ECO:0000313" key="4">
    <source>
        <dbReference type="EMBL" id="ACY87904.1"/>
    </source>
</evidence>
<dbReference type="InterPro" id="IPR009061">
    <property type="entry name" value="DNA-bd_dom_put_sf"/>
</dbReference>
<dbReference type="KEGG" id="seo:STM14_1418"/>
<evidence type="ECO:0000259" key="3">
    <source>
        <dbReference type="Pfam" id="PF07825"/>
    </source>
</evidence>
<dbReference type="InterPro" id="IPR038137">
    <property type="entry name" value="Excisionase-like_sf"/>
</dbReference>
<dbReference type="GO" id="GO:0006310">
    <property type="term" value="P:DNA recombination"/>
    <property type="evidence" value="ECO:0007669"/>
    <property type="project" value="UniProtKB-KW"/>
</dbReference>
<name>A0A0F6B078_SALT1</name>
<dbReference type="AlphaFoldDB" id="A0A0F6B078"/>
<keyword evidence="5" id="KW-1185">Reference proteome</keyword>
<organism evidence="4 5">
    <name type="scientific">Salmonella typhimurium (strain 14028s / SGSC 2262)</name>
    <dbReference type="NCBI Taxonomy" id="588858"/>
    <lineage>
        <taxon>Bacteria</taxon>
        <taxon>Pseudomonadati</taxon>
        <taxon>Pseudomonadota</taxon>
        <taxon>Gammaproteobacteria</taxon>
        <taxon>Enterobacterales</taxon>
        <taxon>Enterobacteriaceae</taxon>
        <taxon>Salmonella</taxon>
    </lineage>
</organism>
<dbReference type="RefSeq" id="WP_000089141.1">
    <property type="nucleotide sequence ID" value="NC_016856.1"/>
</dbReference>
<feature type="domain" description="Excisionase-like" evidence="3">
    <location>
        <begin position="7"/>
        <end position="74"/>
    </location>
</feature>
<accession>A0A0F6B078</accession>